<dbReference type="SUPFAM" id="SSF55931">
    <property type="entry name" value="Glutamine synthetase/guanido kinase"/>
    <property type="match status" value="1"/>
</dbReference>
<dbReference type="PANTHER" id="PTHR11659:SF0">
    <property type="entry name" value="GLUTAMYL-TRNA(GLN) AMIDOTRANSFERASE SUBUNIT B, MITOCHONDRIAL"/>
    <property type="match status" value="1"/>
</dbReference>
<keyword evidence="11" id="KW-0934">Plastid</keyword>
<protein>
    <recommendedName>
        <fullName evidence="11">Glutamyl-tRNA(Gln) amidotransferase subunit B, chloroplastic/mitochondrial</fullName>
        <shortName evidence="11">Glu-AdT subunit B</shortName>
        <ecNumber evidence="11">6.3.5.-</ecNumber>
    </recommendedName>
</protein>
<dbReference type="Pfam" id="PF02934">
    <property type="entry name" value="GatB_N"/>
    <property type="match status" value="1"/>
</dbReference>
<proteinExistence type="inferred from homology"/>
<evidence type="ECO:0000256" key="11">
    <source>
        <dbReference type="HAMAP-Rule" id="MF_03147"/>
    </source>
</evidence>
<keyword evidence="7 11" id="KW-0496">Mitochondrion</keyword>
<evidence type="ECO:0000256" key="7">
    <source>
        <dbReference type="ARBA" id="ARBA00023128"/>
    </source>
</evidence>
<evidence type="ECO:0000313" key="13">
    <source>
        <dbReference type="EMBL" id="JAC79382.1"/>
    </source>
</evidence>
<evidence type="ECO:0000256" key="4">
    <source>
        <dbReference type="ARBA" id="ARBA00022741"/>
    </source>
</evidence>
<dbReference type="InterPro" id="IPR014746">
    <property type="entry name" value="Gln_synth/guanido_kin_cat_dom"/>
</dbReference>
<keyword evidence="3 11" id="KW-0436">Ligase</keyword>
<evidence type="ECO:0000256" key="10">
    <source>
        <dbReference type="ARBA" id="ARBA00047913"/>
    </source>
</evidence>
<dbReference type="Gene3D" id="1.10.10.410">
    <property type="match status" value="1"/>
</dbReference>
<dbReference type="GO" id="GO:0050566">
    <property type="term" value="F:asparaginyl-tRNA synthase (glutamine-hydrolyzing) activity"/>
    <property type="evidence" value="ECO:0007669"/>
    <property type="project" value="RHEA"/>
</dbReference>
<dbReference type="NCBIfam" id="NF004012">
    <property type="entry name" value="PRK05477.1-2"/>
    <property type="match status" value="1"/>
</dbReference>
<keyword evidence="13" id="KW-0808">Transferase</keyword>
<evidence type="ECO:0000259" key="12">
    <source>
        <dbReference type="SMART" id="SM00845"/>
    </source>
</evidence>
<dbReference type="PROSITE" id="PS01234">
    <property type="entry name" value="GATB"/>
    <property type="match status" value="1"/>
</dbReference>
<keyword evidence="5 11" id="KW-0067">ATP-binding</keyword>
<dbReference type="GO" id="GO:0009507">
    <property type="term" value="C:chloroplast"/>
    <property type="evidence" value="ECO:0007669"/>
    <property type="project" value="UniProtKB-SubCell"/>
</dbReference>
<keyword evidence="4 11" id="KW-0547">Nucleotide-binding</keyword>
<dbReference type="EMBL" id="GBEZ01005981">
    <property type="protein sequence ID" value="JAC79382.1"/>
    <property type="molecule type" value="Transcribed_RNA"/>
</dbReference>
<evidence type="ECO:0000256" key="9">
    <source>
        <dbReference type="ARBA" id="ARBA00047380"/>
    </source>
</evidence>
<dbReference type="SUPFAM" id="SSF89095">
    <property type="entry name" value="GatB/YqeY motif"/>
    <property type="match status" value="1"/>
</dbReference>
<reference evidence="13" key="1">
    <citation type="submission" date="2014-05" db="EMBL/GenBank/DDBJ databases">
        <title>The transcriptome of the halophilic microalga Tetraselmis sp. GSL018 isolated from the Great Salt Lake, Utah.</title>
        <authorList>
            <person name="Jinkerson R.E."/>
            <person name="D'Adamo S."/>
            <person name="Posewitz M.C."/>
        </authorList>
    </citation>
    <scope>NUCLEOTIDE SEQUENCE</scope>
    <source>
        <strain evidence="13">GSL018</strain>
    </source>
</reference>
<dbReference type="GO" id="GO:0005524">
    <property type="term" value="F:ATP binding"/>
    <property type="evidence" value="ECO:0007669"/>
    <property type="project" value="UniProtKB-KW"/>
</dbReference>
<dbReference type="GO" id="GO:0070681">
    <property type="term" value="P:glutaminyl-tRNAGln biosynthesis via transamidation"/>
    <property type="evidence" value="ECO:0007669"/>
    <property type="project" value="UniProtKB-UniRule"/>
</dbReference>
<dbReference type="GO" id="GO:0032543">
    <property type="term" value="P:mitochondrial translation"/>
    <property type="evidence" value="ECO:0007669"/>
    <property type="project" value="UniProtKB-UniRule"/>
</dbReference>
<evidence type="ECO:0000256" key="6">
    <source>
        <dbReference type="ARBA" id="ARBA00022917"/>
    </source>
</evidence>
<dbReference type="GO" id="GO:0050567">
    <property type="term" value="F:glutaminyl-tRNA synthase (glutamine-hydrolyzing) activity"/>
    <property type="evidence" value="ECO:0007669"/>
    <property type="project" value="UniProtKB-UniRule"/>
</dbReference>
<evidence type="ECO:0000256" key="5">
    <source>
        <dbReference type="ARBA" id="ARBA00022840"/>
    </source>
</evidence>
<comment type="subcellular location">
    <subcellularLocation>
        <location evidence="11">Mitochondrion</location>
    </subcellularLocation>
    <subcellularLocation>
        <location evidence="11">Plastid</location>
        <location evidence="11">Chloroplast</location>
    </subcellularLocation>
</comment>
<dbReference type="InterPro" id="IPR018027">
    <property type="entry name" value="Asn/Gln_amidotransferase"/>
</dbReference>
<evidence type="ECO:0000256" key="1">
    <source>
        <dbReference type="ARBA" id="ARBA00005306"/>
    </source>
</evidence>
<comment type="catalytic activity">
    <reaction evidence="10 11">
        <text>L-glutamyl-tRNA(Gln) + L-glutamine + ATP + H2O = L-glutaminyl-tRNA(Gln) + L-glutamate + ADP + phosphate + H(+)</text>
        <dbReference type="Rhea" id="RHEA:17521"/>
        <dbReference type="Rhea" id="RHEA-COMP:9681"/>
        <dbReference type="Rhea" id="RHEA-COMP:9684"/>
        <dbReference type="ChEBI" id="CHEBI:15377"/>
        <dbReference type="ChEBI" id="CHEBI:15378"/>
        <dbReference type="ChEBI" id="CHEBI:29985"/>
        <dbReference type="ChEBI" id="CHEBI:30616"/>
        <dbReference type="ChEBI" id="CHEBI:43474"/>
        <dbReference type="ChEBI" id="CHEBI:58359"/>
        <dbReference type="ChEBI" id="CHEBI:78520"/>
        <dbReference type="ChEBI" id="CHEBI:78521"/>
        <dbReference type="ChEBI" id="CHEBI:456216"/>
    </reaction>
</comment>
<dbReference type="NCBIfam" id="TIGR00133">
    <property type="entry name" value="gatB"/>
    <property type="match status" value="1"/>
</dbReference>
<organism evidence="13">
    <name type="scientific">Tetraselmis sp. GSL018</name>
    <dbReference type="NCBI Taxonomy" id="582737"/>
    <lineage>
        <taxon>Eukaryota</taxon>
        <taxon>Viridiplantae</taxon>
        <taxon>Chlorophyta</taxon>
        <taxon>core chlorophytes</taxon>
        <taxon>Chlorodendrophyceae</taxon>
        <taxon>Chlorodendrales</taxon>
        <taxon>Chlorodendraceae</taxon>
        <taxon>Tetraselmis</taxon>
    </lineage>
</organism>
<evidence type="ECO:0000256" key="3">
    <source>
        <dbReference type="ARBA" id="ARBA00022598"/>
    </source>
</evidence>
<sequence>MLLSLSPIIPSPMYSGTAFTVQWPHIIKRSFQQNAICGKLLRKSNASHDLMPGENYSTRRGRNLFFRTLYAQSADVSEIGAKQQRKTFEAVIGIETHVQLSTATKAYCSCANIYGADPNTHVCPVCLGHPGTLPVLNKEMVAKAVAVGIALGCDIAESSKFDRKQYFYADLPKGYQISQYDEPICGPGHINIQPPGAKKPKRIGITRAHIEEDAGKLVHSGAAALSGSEYSLVDYNRAGVPLLEIVSEPDMRSGAEAAEYGAELQRIVRTIGAGNGNMQEGSMRCDVNISVRPKGSDAFGTKVEIKNMNSFSAMQKAIDFEIDRQTALLREGRGDEIVQETRLWDEGELCTYTMRRKEGLADYRYFPEPDLPPAVVTPELLERVRGAMPELPEARRARYVSLGLPKADALLLADDHVVAKYFDDVLEAGAKAKPAANWIMGDIMAFCKNEKVTMGELRLGPWLLAEMILLIEDGTISGKIGKEILPRLLQGEVEDNLRGYVEEKGLVQISDPEVISGWIDKVLAANPSQLEEYRAGKTKLQGYFVGQLMKESRGQGNPTVMNKMLNERLKGE</sequence>
<dbReference type="Gene3D" id="1.10.150.380">
    <property type="entry name" value="GatB domain, N-terminal subdomain"/>
    <property type="match status" value="1"/>
</dbReference>
<name>A0A061S2I1_9CHLO</name>
<dbReference type="InterPro" id="IPR004413">
    <property type="entry name" value="GatB"/>
</dbReference>
<dbReference type="HAMAP" id="MF_00121">
    <property type="entry name" value="GatB"/>
    <property type="match status" value="1"/>
</dbReference>
<gene>
    <name evidence="11 13" type="primary">GATB</name>
    <name evidence="13" type="ORF">TSPGSL018_12847</name>
</gene>
<dbReference type="InterPro" id="IPR023168">
    <property type="entry name" value="GatB_Yqey_C_2"/>
</dbReference>
<dbReference type="EC" id="6.3.5.-" evidence="11"/>
<evidence type="ECO:0000256" key="2">
    <source>
        <dbReference type="ARBA" id="ARBA00011123"/>
    </source>
</evidence>
<accession>A0A061S2I1</accession>
<keyword evidence="6 11" id="KW-0648">Protein biosynthesis</keyword>
<dbReference type="FunFam" id="1.10.10.410:FF:000001">
    <property type="entry name" value="Aspartyl/glutamyl-tRNA(Asn/Gln) amidotransferase subunit B"/>
    <property type="match status" value="1"/>
</dbReference>
<dbReference type="AlphaFoldDB" id="A0A061S2I1"/>
<dbReference type="InterPro" id="IPR017958">
    <property type="entry name" value="Gln-tRNA_amidoTrfase_suB_CS"/>
</dbReference>
<dbReference type="InterPro" id="IPR042114">
    <property type="entry name" value="GatB_C_1"/>
</dbReference>
<dbReference type="GO" id="GO:0016740">
    <property type="term" value="F:transferase activity"/>
    <property type="evidence" value="ECO:0007669"/>
    <property type="project" value="UniProtKB-KW"/>
</dbReference>
<evidence type="ECO:0000256" key="8">
    <source>
        <dbReference type="ARBA" id="ARBA00024799"/>
    </source>
</evidence>
<dbReference type="PANTHER" id="PTHR11659">
    <property type="entry name" value="GLUTAMYL-TRNA GLN AMIDOTRANSFERASE SUBUNIT B MITOCHONDRIAL AND PROKARYOTIC PET112-RELATED"/>
    <property type="match status" value="1"/>
</dbReference>
<dbReference type="InterPro" id="IPR003789">
    <property type="entry name" value="Asn/Gln_tRNA_amidoTrase-B-like"/>
</dbReference>
<dbReference type="SMART" id="SM00845">
    <property type="entry name" value="GatB_Yqey"/>
    <property type="match status" value="1"/>
</dbReference>
<dbReference type="GO" id="GO:0005739">
    <property type="term" value="C:mitochondrion"/>
    <property type="evidence" value="ECO:0007669"/>
    <property type="project" value="UniProtKB-SubCell"/>
</dbReference>
<comment type="function">
    <text evidence="8">Allows the formation of correctly charged Asn-tRNA(Asn) or Gln-tRNA(Gln) through the transamidation of misacylated Asp-tRNA(Asn) or Glu-tRNA(Gln) in organisms which lack either or both of asparaginyl-tRNA or glutaminyl-tRNA synthetases. The reaction takes place in the presence of glutamine and ATP through an activated phospho-Asp-tRNA(Asn) or phospho-Glu-tRNA(Gln).</text>
</comment>
<comment type="function">
    <text evidence="11">Allows the formation of correctly charged Gln-tRNA(Gln) through the transamidation of misacylated Glu-tRNA(Gln) in chloroplasts and mitochondria. The reaction takes place in the presence of glutamine and ATP through an activated gamma-phospho-Glu-tRNA(Gln).</text>
</comment>
<comment type="similarity">
    <text evidence="1 11">Belongs to the GatB/GatE family. GatB subfamily.</text>
</comment>
<comment type="subunit">
    <text evidence="2">Heterotrimer of A, B and C subunits.</text>
</comment>
<dbReference type="Pfam" id="PF02637">
    <property type="entry name" value="GatB_Yqey"/>
    <property type="match status" value="1"/>
</dbReference>
<dbReference type="GO" id="GO:0030956">
    <property type="term" value="C:glutamyl-tRNA(Gln) amidotransferase complex"/>
    <property type="evidence" value="ECO:0007669"/>
    <property type="project" value="UniProtKB-UniRule"/>
</dbReference>
<dbReference type="NCBIfam" id="NF004014">
    <property type="entry name" value="PRK05477.1-4"/>
    <property type="match status" value="1"/>
</dbReference>
<dbReference type="InterPro" id="IPR017959">
    <property type="entry name" value="Asn/Gln-tRNA_amidoTrfase_suB/E"/>
</dbReference>
<comment type="subunit">
    <text evidence="11">Subunit of the heterotrimeric GatCAB amidotransferase (AdT) complex, composed of A, B and C subunits.</text>
</comment>
<keyword evidence="11" id="KW-0150">Chloroplast</keyword>
<feature type="domain" description="Asn/Gln amidotransferase" evidence="12">
    <location>
        <begin position="420"/>
        <end position="569"/>
    </location>
</feature>
<comment type="catalytic activity">
    <reaction evidence="9">
        <text>L-aspartyl-tRNA(Asn) + L-glutamine + ATP + H2O = L-asparaginyl-tRNA(Asn) + L-glutamate + ADP + phosphate + 2 H(+)</text>
        <dbReference type="Rhea" id="RHEA:14513"/>
        <dbReference type="Rhea" id="RHEA-COMP:9674"/>
        <dbReference type="Rhea" id="RHEA-COMP:9677"/>
        <dbReference type="ChEBI" id="CHEBI:15377"/>
        <dbReference type="ChEBI" id="CHEBI:15378"/>
        <dbReference type="ChEBI" id="CHEBI:29985"/>
        <dbReference type="ChEBI" id="CHEBI:30616"/>
        <dbReference type="ChEBI" id="CHEBI:43474"/>
        <dbReference type="ChEBI" id="CHEBI:58359"/>
        <dbReference type="ChEBI" id="CHEBI:78515"/>
        <dbReference type="ChEBI" id="CHEBI:78516"/>
        <dbReference type="ChEBI" id="CHEBI:456216"/>
    </reaction>
</comment>
<dbReference type="InterPro" id="IPR006075">
    <property type="entry name" value="Asn/Gln-tRNA_Trfase_suB/E_cat"/>
</dbReference>